<comment type="similarity">
    <text evidence="2">Belongs to the PBP/GOBP family.</text>
</comment>
<dbReference type="PhylomeDB" id="B3LZK3"/>
<reference evidence="4 5" key="1">
    <citation type="journal article" date="2007" name="Nature">
        <title>Evolution of genes and genomes on the Drosophila phylogeny.</title>
        <authorList>
            <consortium name="Drosophila 12 Genomes Consortium"/>
            <person name="Clark A.G."/>
            <person name="Eisen M.B."/>
            <person name="Smith D.R."/>
            <person name="Bergman C.M."/>
            <person name="Oliver B."/>
            <person name="Markow T.A."/>
            <person name="Kaufman T.C."/>
            <person name="Kellis M."/>
            <person name="Gelbart W."/>
            <person name="Iyer V.N."/>
            <person name="Pollard D.A."/>
            <person name="Sackton T.B."/>
            <person name="Larracuente A.M."/>
            <person name="Singh N.D."/>
            <person name="Abad J.P."/>
            <person name="Abt D.N."/>
            <person name="Adryan B."/>
            <person name="Aguade M."/>
            <person name="Akashi H."/>
            <person name="Anderson W.W."/>
            <person name="Aquadro C.F."/>
            <person name="Ardell D.H."/>
            <person name="Arguello R."/>
            <person name="Artieri C.G."/>
            <person name="Barbash D.A."/>
            <person name="Barker D."/>
            <person name="Barsanti P."/>
            <person name="Batterham P."/>
            <person name="Batzoglou S."/>
            <person name="Begun D."/>
            <person name="Bhutkar A."/>
            <person name="Blanco E."/>
            <person name="Bosak S.A."/>
            <person name="Bradley R.K."/>
            <person name="Brand A.D."/>
            <person name="Brent M.R."/>
            <person name="Brooks A.N."/>
            <person name="Brown R.H."/>
            <person name="Butlin R.K."/>
            <person name="Caggese C."/>
            <person name="Calvi B.R."/>
            <person name="Bernardo de Carvalho A."/>
            <person name="Caspi A."/>
            <person name="Castrezana S."/>
            <person name="Celniker S.E."/>
            <person name="Chang J.L."/>
            <person name="Chapple C."/>
            <person name="Chatterji S."/>
            <person name="Chinwalla A."/>
            <person name="Civetta A."/>
            <person name="Clifton S.W."/>
            <person name="Comeron J.M."/>
            <person name="Costello J.C."/>
            <person name="Coyne J.A."/>
            <person name="Daub J."/>
            <person name="David R.G."/>
            <person name="Delcher A.L."/>
            <person name="Delehaunty K."/>
            <person name="Do C.B."/>
            <person name="Ebling H."/>
            <person name="Edwards K."/>
            <person name="Eickbush T."/>
            <person name="Evans J.D."/>
            <person name="Filipski A."/>
            <person name="Findeiss S."/>
            <person name="Freyhult E."/>
            <person name="Fulton L."/>
            <person name="Fulton R."/>
            <person name="Garcia A.C."/>
            <person name="Gardiner A."/>
            <person name="Garfield D.A."/>
            <person name="Garvin B.E."/>
            <person name="Gibson G."/>
            <person name="Gilbert D."/>
            <person name="Gnerre S."/>
            <person name="Godfrey J."/>
            <person name="Good R."/>
            <person name="Gotea V."/>
            <person name="Gravely B."/>
            <person name="Greenberg A.J."/>
            <person name="Griffiths-Jones S."/>
            <person name="Gross S."/>
            <person name="Guigo R."/>
            <person name="Gustafson E.A."/>
            <person name="Haerty W."/>
            <person name="Hahn M.W."/>
            <person name="Halligan D.L."/>
            <person name="Halpern A.L."/>
            <person name="Halter G.M."/>
            <person name="Han M.V."/>
            <person name="Heger A."/>
            <person name="Hillier L."/>
            <person name="Hinrichs A.S."/>
            <person name="Holmes I."/>
            <person name="Hoskins R.A."/>
            <person name="Hubisz M.J."/>
            <person name="Hultmark D."/>
            <person name="Huntley M.A."/>
            <person name="Jaffe D.B."/>
            <person name="Jagadeeshan S."/>
            <person name="Jeck W.R."/>
            <person name="Johnson J."/>
            <person name="Jones C.D."/>
            <person name="Jordan W.C."/>
            <person name="Karpen G.H."/>
            <person name="Kataoka E."/>
            <person name="Keightley P.D."/>
            <person name="Kheradpour P."/>
            <person name="Kirkness E.F."/>
            <person name="Koerich L.B."/>
            <person name="Kristiansen K."/>
            <person name="Kudrna D."/>
            <person name="Kulathinal R.J."/>
            <person name="Kumar S."/>
            <person name="Kwok R."/>
            <person name="Lander E."/>
            <person name="Langley C.H."/>
            <person name="Lapoint R."/>
            <person name="Lazzaro B.P."/>
            <person name="Lee S.J."/>
            <person name="Levesque L."/>
            <person name="Li R."/>
            <person name="Lin C.F."/>
            <person name="Lin M.F."/>
            <person name="Lindblad-Toh K."/>
            <person name="Llopart A."/>
            <person name="Long M."/>
            <person name="Low L."/>
            <person name="Lozovsky E."/>
            <person name="Lu J."/>
            <person name="Luo M."/>
            <person name="Machado C.A."/>
            <person name="Makalowski W."/>
            <person name="Marzo M."/>
            <person name="Matsuda M."/>
            <person name="Matzkin L."/>
            <person name="McAllister B."/>
            <person name="McBride C.S."/>
            <person name="McKernan B."/>
            <person name="McKernan K."/>
            <person name="Mendez-Lago M."/>
            <person name="Minx P."/>
            <person name="Mollenhauer M.U."/>
            <person name="Montooth K."/>
            <person name="Mount S.M."/>
            <person name="Mu X."/>
            <person name="Myers E."/>
            <person name="Negre B."/>
            <person name="Newfeld S."/>
            <person name="Nielsen R."/>
            <person name="Noor M.A."/>
            <person name="O'Grady P."/>
            <person name="Pachter L."/>
            <person name="Papaceit M."/>
            <person name="Parisi M.J."/>
            <person name="Parisi M."/>
            <person name="Parts L."/>
            <person name="Pedersen J.S."/>
            <person name="Pesole G."/>
            <person name="Phillippy A.M."/>
            <person name="Ponting C.P."/>
            <person name="Pop M."/>
            <person name="Porcelli D."/>
            <person name="Powell J.R."/>
            <person name="Prohaska S."/>
            <person name="Pruitt K."/>
            <person name="Puig M."/>
            <person name="Quesneville H."/>
            <person name="Ram K.R."/>
            <person name="Rand D."/>
            <person name="Rasmussen M.D."/>
            <person name="Reed L.K."/>
            <person name="Reenan R."/>
            <person name="Reily A."/>
            <person name="Remington K.A."/>
            <person name="Rieger T.T."/>
            <person name="Ritchie M.G."/>
            <person name="Robin C."/>
            <person name="Rogers Y.H."/>
            <person name="Rohde C."/>
            <person name="Rozas J."/>
            <person name="Rubenfield M.J."/>
            <person name="Ruiz A."/>
            <person name="Russo S."/>
            <person name="Salzberg S.L."/>
            <person name="Sanchez-Gracia A."/>
            <person name="Saranga D.J."/>
            <person name="Sato H."/>
            <person name="Schaeffer S.W."/>
            <person name="Schatz M.C."/>
            <person name="Schlenke T."/>
            <person name="Schwartz R."/>
            <person name="Segarra C."/>
            <person name="Singh R.S."/>
            <person name="Sirot L."/>
            <person name="Sirota M."/>
            <person name="Sisneros N.B."/>
            <person name="Smith C.D."/>
            <person name="Smith T.F."/>
            <person name="Spieth J."/>
            <person name="Stage D.E."/>
            <person name="Stark A."/>
            <person name="Stephan W."/>
            <person name="Strausberg R.L."/>
            <person name="Strempel S."/>
            <person name="Sturgill D."/>
            <person name="Sutton G."/>
            <person name="Sutton G.G."/>
            <person name="Tao W."/>
            <person name="Teichmann S."/>
            <person name="Tobari Y.N."/>
            <person name="Tomimura Y."/>
            <person name="Tsolas J.M."/>
            <person name="Valente V.L."/>
            <person name="Venter E."/>
            <person name="Venter J.C."/>
            <person name="Vicario S."/>
            <person name="Vieira F.G."/>
            <person name="Vilella A.J."/>
            <person name="Villasante A."/>
            <person name="Walenz B."/>
            <person name="Wang J."/>
            <person name="Wasserman M."/>
            <person name="Watts T."/>
            <person name="Wilson D."/>
            <person name="Wilson R.K."/>
            <person name="Wing R.A."/>
            <person name="Wolfner M.F."/>
            <person name="Wong A."/>
            <person name="Wong G.K."/>
            <person name="Wu C.I."/>
            <person name="Wu G."/>
            <person name="Yamamoto D."/>
            <person name="Yang H.P."/>
            <person name="Yang S.P."/>
            <person name="Yorke J.A."/>
            <person name="Yoshida K."/>
            <person name="Zdobnov E."/>
            <person name="Zhang P."/>
            <person name="Zhang Y."/>
            <person name="Zimin A.V."/>
            <person name="Baldwin J."/>
            <person name="Abdouelleil A."/>
            <person name="Abdulkadir J."/>
            <person name="Abebe A."/>
            <person name="Abera B."/>
            <person name="Abreu J."/>
            <person name="Acer S.C."/>
            <person name="Aftuck L."/>
            <person name="Alexander A."/>
            <person name="An P."/>
            <person name="Anderson E."/>
            <person name="Anderson S."/>
            <person name="Arachi H."/>
            <person name="Azer M."/>
            <person name="Bachantsang P."/>
            <person name="Barry A."/>
            <person name="Bayul T."/>
            <person name="Berlin A."/>
            <person name="Bessette D."/>
            <person name="Bloom T."/>
            <person name="Blye J."/>
            <person name="Boguslavskiy L."/>
            <person name="Bonnet C."/>
            <person name="Boukhgalter B."/>
            <person name="Bourzgui I."/>
            <person name="Brown A."/>
            <person name="Cahill P."/>
            <person name="Channer S."/>
            <person name="Cheshatsang Y."/>
            <person name="Chuda L."/>
            <person name="Citroen M."/>
            <person name="Collymore A."/>
            <person name="Cooke P."/>
            <person name="Costello M."/>
            <person name="D'Aco K."/>
            <person name="Daza R."/>
            <person name="De Haan G."/>
            <person name="DeGray S."/>
            <person name="DeMaso C."/>
            <person name="Dhargay N."/>
            <person name="Dooley K."/>
            <person name="Dooley E."/>
            <person name="Doricent M."/>
            <person name="Dorje P."/>
            <person name="Dorjee K."/>
            <person name="Dupes A."/>
            <person name="Elong R."/>
            <person name="Falk J."/>
            <person name="Farina A."/>
            <person name="Faro S."/>
            <person name="Ferguson D."/>
            <person name="Fisher S."/>
            <person name="Foley C.D."/>
            <person name="Franke A."/>
            <person name="Friedrich D."/>
            <person name="Gadbois L."/>
            <person name="Gearin G."/>
            <person name="Gearin C.R."/>
            <person name="Giannoukos G."/>
            <person name="Goode T."/>
            <person name="Graham J."/>
            <person name="Grandbois E."/>
            <person name="Grewal S."/>
            <person name="Gyaltsen K."/>
            <person name="Hafez N."/>
            <person name="Hagos B."/>
            <person name="Hall J."/>
            <person name="Henson C."/>
            <person name="Hollinger A."/>
            <person name="Honan T."/>
            <person name="Huard M.D."/>
            <person name="Hughes L."/>
            <person name="Hurhula B."/>
            <person name="Husby M.E."/>
            <person name="Kamat A."/>
            <person name="Kanga B."/>
            <person name="Kashin S."/>
            <person name="Khazanovich D."/>
            <person name="Kisner P."/>
            <person name="Lance K."/>
            <person name="Lara M."/>
            <person name="Lee W."/>
            <person name="Lennon N."/>
            <person name="Letendre F."/>
            <person name="LeVine R."/>
            <person name="Lipovsky A."/>
            <person name="Liu X."/>
            <person name="Liu J."/>
            <person name="Liu S."/>
            <person name="Lokyitsang T."/>
            <person name="Lokyitsang Y."/>
            <person name="Lubonja R."/>
            <person name="Lui A."/>
            <person name="MacDonald P."/>
            <person name="Magnisalis V."/>
            <person name="Maru K."/>
            <person name="Matthews C."/>
            <person name="McCusker W."/>
            <person name="McDonough S."/>
            <person name="Mehta T."/>
            <person name="Meldrim J."/>
            <person name="Meneus L."/>
            <person name="Mihai O."/>
            <person name="Mihalev A."/>
            <person name="Mihova T."/>
            <person name="Mittelman R."/>
            <person name="Mlenga V."/>
            <person name="Montmayeur A."/>
            <person name="Mulrain L."/>
            <person name="Navidi A."/>
            <person name="Naylor J."/>
            <person name="Negash T."/>
            <person name="Nguyen T."/>
            <person name="Nguyen N."/>
            <person name="Nicol R."/>
            <person name="Norbu C."/>
            <person name="Norbu N."/>
            <person name="Novod N."/>
            <person name="O'Neill B."/>
            <person name="Osman S."/>
            <person name="Markiewicz E."/>
            <person name="Oyono O.L."/>
            <person name="Patti C."/>
            <person name="Phunkhang P."/>
            <person name="Pierre F."/>
            <person name="Priest M."/>
            <person name="Raghuraman S."/>
            <person name="Rege F."/>
            <person name="Reyes R."/>
            <person name="Rise C."/>
            <person name="Rogov P."/>
            <person name="Ross K."/>
            <person name="Ryan E."/>
            <person name="Settipalli S."/>
            <person name="Shea T."/>
            <person name="Sherpa N."/>
            <person name="Shi L."/>
            <person name="Shih D."/>
            <person name="Sparrow T."/>
            <person name="Spaulding J."/>
            <person name="Stalker J."/>
            <person name="Stange-Thomann N."/>
            <person name="Stavropoulos S."/>
            <person name="Stone C."/>
            <person name="Strader C."/>
            <person name="Tesfaye S."/>
            <person name="Thomson T."/>
            <person name="Thoulutsang Y."/>
            <person name="Thoulutsang D."/>
            <person name="Topham K."/>
            <person name="Topping I."/>
            <person name="Tsamla T."/>
            <person name="Vassiliev H."/>
            <person name="Vo A."/>
            <person name="Wangchuk T."/>
            <person name="Wangdi T."/>
            <person name="Weiand M."/>
            <person name="Wilkinson J."/>
            <person name="Wilson A."/>
            <person name="Yadav S."/>
            <person name="Young G."/>
            <person name="Yu Q."/>
            <person name="Zembek L."/>
            <person name="Zhong D."/>
            <person name="Zimmer A."/>
            <person name="Zwirko Z."/>
            <person name="Jaffe D.B."/>
            <person name="Alvarez P."/>
            <person name="Brockman W."/>
            <person name="Butler J."/>
            <person name="Chin C."/>
            <person name="Gnerre S."/>
            <person name="Grabherr M."/>
            <person name="Kleber M."/>
            <person name="Mauceli E."/>
            <person name="MacCallum I."/>
        </authorList>
    </citation>
    <scope>NUCLEOTIDE SEQUENCE [LARGE SCALE GENOMIC DNA]</scope>
    <source>
        <strain evidence="5">Tucson 14024-0371.13</strain>
    </source>
</reference>
<dbReference type="STRING" id="7217.B3LZK3"/>
<dbReference type="KEGG" id="dan:6500506"/>
<dbReference type="InParanoid" id="B3LZK3"/>
<keyword evidence="5" id="KW-1185">Reference proteome</keyword>
<organism evidence="4 5">
    <name type="scientific">Drosophila ananassae</name>
    <name type="common">Fruit fly</name>
    <dbReference type="NCBI Taxonomy" id="7217"/>
    <lineage>
        <taxon>Eukaryota</taxon>
        <taxon>Metazoa</taxon>
        <taxon>Ecdysozoa</taxon>
        <taxon>Arthropoda</taxon>
        <taxon>Hexapoda</taxon>
        <taxon>Insecta</taxon>
        <taxon>Pterygota</taxon>
        <taxon>Neoptera</taxon>
        <taxon>Endopterygota</taxon>
        <taxon>Diptera</taxon>
        <taxon>Brachycera</taxon>
        <taxon>Muscomorpha</taxon>
        <taxon>Ephydroidea</taxon>
        <taxon>Drosophilidae</taxon>
        <taxon>Drosophila</taxon>
        <taxon>Sophophora</taxon>
    </lineage>
</organism>
<protein>
    <submittedName>
        <fullName evidence="4">Odorant-binding protein 85a</fullName>
    </submittedName>
</protein>
<evidence type="ECO:0000313" key="4">
    <source>
        <dbReference type="EMBL" id="EDV41945.1"/>
    </source>
</evidence>
<evidence type="ECO:0000256" key="2">
    <source>
        <dbReference type="ARBA" id="ARBA00008098"/>
    </source>
</evidence>
<dbReference type="PANTHER" id="PTHR21066:SF15">
    <property type="entry name" value="GH25962P-RELATED"/>
    <property type="match status" value="1"/>
</dbReference>
<evidence type="ECO:0000256" key="1">
    <source>
        <dbReference type="ARBA" id="ARBA00004613"/>
    </source>
</evidence>
<dbReference type="EMBL" id="CH902617">
    <property type="protein sequence ID" value="EDV41945.1"/>
    <property type="molecule type" value="Genomic_DNA"/>
</dbReference>
<name>B3LZK3_DROAN</name>
<accession>B3LZK3</accession>
<keyword evidence="3" id="KW-0964">Secreted</keyword>
<dbReference type="OMA" id="FIEEPCN"/>
<dbReference type="OrthoDB" id="8054259at2759"/>
<dbReference type="AlphaFoldDB" id="B3LZK3"/>
<dbReference type="Proteomes" id="UP000007801">
    <property type="component" value="Unassembled WGS sequence"/>
</dbReference>
<gene>
    <name evidence="4" type="primary">Dana\Obp85a</name>
    <name evidence="4" type="synonym">Dana\GF17723</name>
    <name evidence="4" type="synonym">dana_GLEANR_18986</name>
    <name evidence="4" type="synonym">DanaObp85a</name>
    <name evidence="4" type="synonym">Obp85a</name>
    <name evidence="4" type="ORF">GF17723</name>
</gene>
<dbReference type="PANTHER" id="PTHR21066">
    <property type="entry name" value="ODORANT-BINDING PROTEIN 59A-RELATED"/>
    <property type="match status" value="1"/>
</dbReference>
<dbReference type="eggNOG" id="ENOG502T71B">
    <property type="taxonomic scope" value="Eukaryota"/>
</dbReference>
<comment type="subcellular location">
    <subcellularLocation>
        <location evidence="1">Secreted</location>
    </subcellularLocation>
</comment>
<sequence>MCCELTRPKLDKGNADCKASLNLPVGRKFNFAELYTINMCIEECNYISSGYIEVDPPYHLDLGNIRTNLETFMPQPQLESIPFMLEAYNKCEVFRSLHGGRYTFHLPDVDFIEEPCNPFAQQITICMRILAMQKCPAAFQVASEECQTARQYFIQCVGDIESNLA</sequence>
<proteinExistence type="inferred from homology"/>
<dbReference type="HOGENOM" id="CLU_1534148_0_0_1"/>
<dbReference type="Gene3D" id="1.10.238.270">
    <property type="match status" value="1"/>
</dbReference>
<dbReference type="InterPro" id="IPR052295">
    <property type="entry name" value="Odorant-binding_protein"/>
</dbReference>
<evidence type="ECO:0000256" key="3">
    <source>
        <dbReference type="ARBA" id="ARBA00022525"/>
    </source>
</evidence>
<dbReference type="FunCoup" id="B3LZK3">
    <property type="interactions" value="63"/>
</dbReference>
<evidence type="ECO:0000313" key="5">
    <source>
        <dbReference type="Proteomes" id="UP000007801"/>
    </source>
</evidence>
<dbReference type="GO" id="GO:0005576">
    <property type="term" value="C:extracellular region"/>
    <property type="evidence" value="ECO:0007669"/>
    <property type="project" value="UniProtKB-SubCell"/>
</dbReference>